<evidence type="ECO:0000256" key="6">
    <source>
        <dbReference type="ARBA" id="ARBA00023160"/>
    </source>
</evidence>
<evidence type="ECO:0000256" key="3">
    <source>
        <dbReference type="ARBA" id="ARBA00022679"/>
    </source>
</evidence>
<dbReference type="PANTHER" id="PTHR11712:SF336">
    <property type="entry name" value="3-OXOACYL-[ACYL-CARRIER-PROTEIN] SYNTHASE, MITOCHONDRIAL"/>
    <property type="match status" value="1"/>
</dbReference>
<dbReference type="InterPro" id="IPR018201">
    <property type="entry name" value="Ketoacyl_synth_AS"/>
</dbReference>
<comment type="similarity">
    <text evidence="1">Belongs to the thiolase-like superfamily. Beta-ketoacyl-ACP synthases family.</text>
</comment>
<keyword evidence="2" id="KW-0444">Lipid biosynthesis</keyword>
<keyword evidence="7" id="KW-0012">Acyltransferase</keyword>
<dbReference type="AlphaFoldDB" id="A0A381U794"/>
<dbReference type="PIRSF" id="PIRSF000447">
    <property type="entry name" value="KAS_II"/>
    <property type="match status" value="1"/>
</dbReference>
<dbReference type="Gene3D" id="3.40.47.10">
    <property type="match status" value="1"/>
</dbReference>
<dbReference type="NCBIfam" id="TIGR03150">
    <property type="entry name" value="fabF"/>
    <property type="match status" value="1"/>
</dbReference>
<protein>
    <recommendedName>
        <fullName evidence="8">Ketosynthase family 3 (KS3) domain-containing protein</fullName>
    </recommendedName>
</protein>
<dbReference type="SMART" id="SM00825">
    <property type="entry name" value="PKS_KS"/>
    <property type="match status" value="1"/>
</dbReference>
<dbReference type="Pfam" id="PF02801">
    <property type="entry name" value="Ketoacyl-synt_C"/>
    <property type="match status" value="1"/>
</dbReference>
<evidence type="ECO:0000256" key="2">
    <source>
        <dbReference type="ARBA" id="ARBA00022516"/>
    </source>
</evidence>
<evidence type="ECO:0000256" key="1">
    <source>
        <dbReference type="ARBA" id="ARBA00008467"/>
    </source>
</evidence>
<dbReference type="InterPro" id="IPR014031">
    <property type="entry name" value="Ketoacyl_synth_C"/>
</dbReference>
<sequence>MTREKIVITGLGAVAPNGNSVDEFWTSLTAGISGIGPITCFDPSGHRVKIAGELSGFEPESVLDPKEIRKLDPFSVYALVATDEAVTMAGVNPEKLNLDRVGVTIGTGVGGIQTLEDQHSTIENRGARRVSPQFVPKMIANIAGGHLSIRWGFQGPNQTVTSACASATDAIGLAMRLIIAGDADMMITGGTEASITPLTIAGFANMRALSQSNDEPERASRPFDNDRDGFVLGEGAGMLVIETEGHAKNRGATILAELAGYGSTDDAFHITQPPAGGTGALKAMERAVQDAELGLNEIDYINAHGTSTPFNDKNESSAIAKLFKNHSSQLKVSSTKSMTGHLLGAAGGIEAVASVKTILEQTLPPTINYETPDPDCTLDYVPNTAQTHTVNAVLSNTFGFGGHNAVICIRKYC</sequence>
<dbReference type="GO" id="GO:0005829">
    <property type="term" value="C:cytosol"/>
    <property type="evidence" value="ECO:0007669"/>
    <property type="project" value="TreeGrafter"/>
</dbReference>
<dbReference type="CDD" id="cd00834">
    <property type="entry name" value="KAS_I_II"/>
    <property type="match status" value="1"/>
</dbReference>
<dbReference type="FunFam" id="3.40.47.10:FF:000009">
    <property type="entry name" value="3-oxoacyl-[acyl-carrier-protein] synthase 2"/>
    <property type="match status" value="1"/>
</dbReference>
<evidence type="ECO:0000256" key="7">
    <source>
        <dbReference type="ARBA" id="ARBA00023315"/>
    </source>
</evidence>
<dbReference type="InterPro" id="IPR014030">
    <property type="entry name" value="Ketoacyl_synth_N"/>
</dbReference>
<dbReference type="PANTHER" id="PTHR11712">
    <property type="entry name" value="POLYKETIDE SYNTHASE-RELATED"/>
    <property type="match status" value="1"/>
</dbReference>
<keyword evidence="5" id="KW-0443">Lipid metabolism</keyword>
<dbReference type="Pfam" id="PF00109">
    <property type="entry name" value="ketoacyl-synt"/>
    <property type="match status" value="1"/>
</dbReference>
<evidence type="ECO:0000256" key="4">
    <source>
        <dbReference type="ARBA" id="ARBA00022832"/>
    </source>
</evidence>
<dbReference type="EMBL" id="UINC01005609">
    <property type="protein sequence ID" value="SVA22403.1"/>
    <property type="molecule type" value="Genomic_DNA"/>
</dbReference>
<evidence type="ECO:0000256" key="5">
    <source>
        <dbReference type="ARBA" id="ARBA00023098"/>
    </source>
</evidence>
<dbReference type="InterPro" id="IPR016039">
    <property type="entry name" value="Thiolase-like"/>
</dbReference>
<dbReference type="GO" id="GO:0004315">
    <property type="term" value="F:3-oxoacyl-[acyl-carrier-protein] synthase activity"/>
    <property type="evidence" value="ECO:0007669"/>
    <property type="project" value="InterPro"/>
</dbReference>
<evidence type="ECO:0000259" key="8">
    <source>
        <dbReference type="PROSITE" id="PS52004"/>
    </source>
</evidence>
<proteinExistence type="inferred from homology"/>
<keyword evidence="4" id="KW-0276">Fatty acid metabolism</keyword>
<reference evidence="9" key="1">
    <citation type="submission" date="2018-05" db="EMBL/GenBank/DDBJ databases">
        <authorList>
            <person name="Lanie J.A."/>
            <person name="Ng W.-L."/>
            <person name="Kazmierczak K.M."/>
            <person name="Andrzejewski T.M."/>
            <person name="Davidsen T.M."/>
            <person name="Wayne K.J."/>
            <person name="Tettelin H."/>
            <person name="Glass J.I."/>
            <person name="Rusch D."/>
            <person name="Podicherti R."/>
            <person name="Tsui H.-C.T."/>
            <person name="Winkler M.E."/>
        </authorList>
    </citation>
    <scope>NUCLEOTIDE SEQUENCE</scope>
</reference>
<dbReference type="SUPFAM" id="SSF53901">
    <property type="entry name" value="Thiolase-like"/>
    <property type="match status" value="2"/>
</dbReference>
<dbReference type="InterPro" id="IPR020841">
    <property type="entry name" value="PKS_Beta-ketoAc_synthase_dom"/>
</dbReference>
<feature type="domain" description="Ketosynthase family 3 (KS3)" evidence="8">
    <location>
        <begin position="3"/>
        <end position="411"/>
    </location>
</feature>
<gene>
    <name evidence="9" type="ORF">METZ01_LOCUS75257</name>
</gene>
<name>A0A381U794_9ZZZZ</name>
<dbReference type="PROSITE" id="PS00606">
    <property type="entry name" value="KS3_1"/>
    <property type="match status" value="1"/>
</dbReference>
<organism evidence="9">
    <name type="scientific">marine metagenome</name>
    <dbReference type="NCBI Taxonomy" id="408172"/>
    <lineage>
        <taxon>unclassified sequences</taxon>
        <taxon>metagenomes</taxon>
        <taxon>ecological metagenomes</taxon>
    </lineage>
</organism>
<evidence type="ECO:0000313" key="9">
    <source>
        <dbReference type="EMBL" id="SVA22403.1"/>
    </source>
</evidence>
<dbReference type="NCBIfam" id="NF005589">
    <property type="entry name" value="PRK07314.1"/>
    <property type="match status" value="1"/>
</dbReference>
<keyword evidence="3" id="KW-0808">Transferase</keyword>
<dbReference type="GO" id="GO:0006633">
    <property type="term" value="P:fatty acid biosynthetic process"/>
    <property type="evidence" value="ECO:0007669"/>
    <property type="project" value="UniProtKB-KW"/>
</dbReference>
<dbReference type="PROSITE" id="PS52004">
    <property type="entry name" value="KS3_2"/>
    <property type="match status" value="1"/>
</dbReference>
<dbReference type="InterPro" id="IPR017568">
    <property type="entry name" value="3-oxoacyl-ACP_synth-2"/>
</dbReference>
<keyword evidence="6" id="KW-0275">Fatty acid biosynthesis</keyword>
<dbReference type="InterPro" id="IPR000794">
    <property type="entry name" value="Beta-ketoacyl_synthase"/>
</dbReference>
<accession>A0A381U794</accession>